<dbReference type="AlphaFoldDB" id="X1HTW2"/>
<feature type="non-terminal residue" evidence="2">
    <location>
        <position position="158"/>
    </location>
</feature>
<feature type="domain" description="Flavodoxin-like" evidence="1">
    <location>
        <begin position="6"/>
        <end position="158"/>
    </location>
</feature>
<protein>
    <recommendedName>
        <fullName evidence="1">Flavodoxin-like domain-containing protein</fullName>
    </recommendedName>
</protein>
<organism evidence="2">
    <name type="scientific">marine sediment metagenome</name>
    <dbReference type="NCBI Taxonomy" id="412755"/>
    <lineage>
        <taxon>unclassified sequences</taxon>
        <taxon>metagenomes</taxon>
        <taxon>ecological metagenomes</taxon>
    </lineage>
</organism>
<dbReference type="Gene3D" id="3.40.50.360">
    <property type="match status" value="1"/>
</dbReference>
<dbReference type="InterPro" id="IPR001226">
    <property type="entry name" value="Flavodoxin_CS"/>
</dbReference>
<reference evidence="2" key="1">
    <citation type="journal article" date="2014" name="Front. Microbiol.">
        <title>High frequency of phylogenetically diverse reductive dehalogenase-homologous genes in deep subseafloor sedimentary metagenomes.</title>
        <authorList>
            <person name="Kawai M."/>
            <person name="Futagami T."/>
            <person name="Toyoda A."/>
            <person name="Takaki Y."/>
            <person name="Nishi S."/>
            <person name="Hori S."/>
            <person name="Arai W."/>
            <person name="Tsubouchi T."/>
            <person name="Morono Y."/>
            <person name="Uchiyama I."/>
            <person name="Ito T."/>
            <person name="Fujiyama A."/>
            <person name="Inagaki F."/>
            <person name="Takami H."/>
        </authorList>
    </citation>
    <scope>NUCLEOTIDE SEQUENCE</scope>
    <source>
        <strain evidence="2">Expedition CK06-06</strain>
    </source>
</reference>
<dbReference type="PANTHER" id="PTHR39201">
    <property type="entry name" value="EXPORTED PROTEIN-RELATED"/>
    <property type="match status" value="1"/>
</dbReference>
<dbReference type="Pfam" id="PF12682">
    <property type="entry name" value="Flavodoxin_4"/>
    <property type="match status" value="1"/>
</dbReference>
<evidence type="ECO:0000313" key="2">
    <source>
        <dbReference type="EMBL" id="GAH72917.1"/>
    </source>
</evidence>
<comment type="caution">
    <text evidence="2">The sequence shown here is derived from an EMBL/GenBank/DDBJ whole genome shotgun (WGS) entry which is preliminary data.</text>
</comment>
<gene>
    <name evidence="2" type="ORF">S03H2_49502</name>
</gene>
<dbReference type="PROSITE" id="PS00201">
    <property type="entry name" value="FLAVODOXIN"/>
    <property type="match status" value="1"/>
</dbReference>
<dbReference type="PROSITE" id="PS50902">
    <property type="entry name" value="FLAVODOXIN_LIKE"/>
    <property type="match status" value="1"/>
</dbReference>
<dbReference type="InterPro" id="IPR029039">
    <property type="entry name" value="Flavoprotein-like_sf"/>
</dbReference>
<accession>X1HTW2</accession>
<dbReference type="GO" id="GO:0009055">
    <property type="term" value="F:electron transfer activity"/>
    <property type="evidence" value="ECO:0007669"/>
    <property type="project" value="InterPro"/>
</dbReference>
<dbReference type="GO" id="GO:0010181">
    <property type="term" value="F:FMN binding"/>
    <property type="evidence" value="ECO:0007669"/>
    <property type="project" value="InterPro"/>
</dbReference>
<dbReference type="InterPro" id="IPR008254">
    <property type="entry name" value="Flavodoxin/NO_synth"/>
</dbReference>
<dbReference type="SUPFAM" id="SSF52218">
    <property type="entry name" value="Flavoproteins"/>
    <property type="match status" value="1"/>
</dbReference>
<evidence type="ECO:0000259" key="1">
    <source>
        <dbReference type="PROSITE" id="PS50902"/>
    </source>
</evidence>
<dbReference type="PANTHER" id="PTHR39201:SF1">
    <property type="entry name" value="FLAVODOXIN-LIKE DOMAIN-CONTAINING PROTEIN"/>
    <property type="match status" value="1"/>
</dbReference>
<proteinExistence type="predicted"/>
<name>X1HTW2_9ZZZZ</name>
<dbReference type="EMBL" id="BARU01031280">
    <property type="protein sequence ID" value="GAH72917.1"/>
    <property type="molecule type" value="Genomic_DNA"/>
</dbReference>
<sequence length="158" mass="17332">MAEKNALVVYYSRTGTTRKVAEAVAEALRCESEEVIDTKKRSGVLGFVGGGKDARLKRLTVIEEVRSDPSSYELVIIGTPVWAWTMSPAIRTYITEQKGKLGEVAFFLTTGGSGMESTFSHMEELCGKAPRARLGLKAKEVLKGDPTERIRAFVDELS</sequence>